<proteinExistence type="predicted"/>
<accession>A0AAD1UGZ7</accession>
<organism evidence="1 2">
    <name type="scientific">Euplotes crassus</name>
    <dbReference type="NCBI Taxonomy" id="5936"/>
    <lineage>
        <taxon>Eukaryota</taxon>
        <taxon>Sar</taxon>
        <taxon>Alveolata</taxon>
        <taxon>Ciliophora</taxon>
        <taxon>Intramacronucleata</taxon>
        <taxon>Spirotrichea</taxon>
        <taxon>Hypotrichia</taxon>
        <taxon>Euplotida</taxon>
        <taxon>Euplotidae</taxon>
        <taxon>Moneuplotes</taxon>
    </lineage>
</organism>
<gene>
    <name evidence="1" type="ORF">ECRASSUSDP1_LOCUS9905</name>
</gene>
<sequence length="80" mass="9504">MKRTDKSRNHTLSLLTKTLEFKLKTQSYYEIRPGLASRKNLKKKELCSNKFRQILRVQEQDLRCTNFPEVSMKQSLIDSL</sequence>
<dbReference type="EMBL" id="CAMPGE010009746">
    <property type="protein sequence ID" value="CAI2368609.1"/>
    <property type="molecule type" value="Genomic_DNA"/>
</dbReference>
<evidence type="ECO:0000313" key="2">
    <source>
        <dbReference type="Proteomes" id="UP001295684"/>
    </source>
</evidence>
<protein>
    <submittedName>
        <fullName evidence="1">Uncharacterized protein</fullName>
    </submittedName>
</protein>
<dbReference type="Proteomes" id="UP001295684">
    <property type="component" value="Unassembled WGS sequence"/>
</dbReference>
<reference evidence="1" key="1">
    <citation type="submission" date="2023-07" db="EMBL/GenBank/DDBJ databases">
        <authorList>
            <consortium name="AG Swart"/>
            <person name="Singh M."/>
            <person name="Singh A."/>
            <person name="Seah K."/>
            <person name="Emmerich C."/>
        </authorList>
    </citation>
    <scope>NUCLEOTIDE SEQUENCE</scope>
    <source>
        <strain evidence="1">DP1</strain>
    </source>
</reference>
<dbReference type="AlphaFoldDB" id="A0AAD1UGZ7"/>
<evidence type="ECO:0000313" key="1">
    <source>
        <dbReference type="EMBL" id="CAI2368609.1"/>
    </source>
</evidence>
<comment type="caution">
    <text evidence="1">The sequence shown here is derived from an EMBL/GenBank/DDBJ whole genome shotgun (WGS) entry which is preliminary data.</text>
</comment>
<keyword evidence="2" id="KW-1185">Reference proteome</keyword>
<name>A0AAD1UGZ7_EUPCR</name>